<proteinExistence type="inferred from homology"/>
<dbReference type="Pfam" id="PF02575">
    <property type="entry name" value="YbaB_DNA_bd"/>
    <property type="match status" value="1"/>
</dbReference>
<dbReference type="PANTHER" id="PTHR33449">
    <property type="entry name" value="NUCLEOID-ASSOCIATED PROTEIN YBAB"/>
    <property type="match status" value="1"/>
</dbReference>
<dbReference type="InterPro" id="IPR036894">
    <property type="entry name" value="YbaB-like_sf"/>
</dbReference>
<dbReference type="PIRSF" id="PIRSF004555">
    <property type="entry name" value="UCP004555"/>
    <property type="match status" value="1"/>
</dbReference>
<evidence type="ECO:0000256" key="4">
    <source>
        <dbReference type="SAM" id="MobiDB-lite"/>
    </source>
</evidence>
<gene>
    <name evidence="5" type="ORF">DDZ18_04075</name>
</gene>
<evidence type="ECO:0000256" key="1">
    <source>
        <dbReference type="ARBA" id="ARBA00023125"/>
    </source>
</evidence>
<keyword evidence="1 2" id="KW-0238">DNA-binding</keyword>
<protein>
    <recommendedName>
        <fullName evidence="2">Nucleoid-associated protein DDZ18_04075</fullName>
    </recommendedName>
</protein>
<dbReference type="EMBL" id="QEXV01000001">
    <property type="protein sequence ID" value="PWE18778.1"/>
    <property type="molecule type" value="Genomic_DNA"/>
</dbReference>
<dbReference type="NCBIfam" id="TIGR00103">
    <property type="entry name" value="DNA_YbaB_EbfC"/>
    <property type="match status" value="1"/>
</dbReference>
<evidence type="ECO:0000313" key="6">
    <source>
        <dbReference type="Proteomes" id="UP000245168"/>
    </source>
</evidence>
<dbReference type="GO" id="GO:0043590">
    <property type="term" value="C:bacterial nucleoid"/>
    <property type="evidence" value="ECO:0007669"/>
    <property type="project" value="UniProtKB-UniRule"/>
</dbReference>
<keyword evidence="2" id="KW-0963">Cytoplasm</keyword>
<feature type="coiled-coil region" evidence="3">
    <location>
        <begin position="4"/>
        <end position="31"/>
    </location>
</feature>
<keyword evidence="3" id="KW-0175">Coiled coil</keyword>
<reference evidence="6" key="1">
    <citation type="submission" date="2018-05" db="EMBL/GenBank/DDBJ databases">
        <authorList>
            <person name="Liu B.-T."/>
        </authorList>
    </citation>
    <scope>NUCLEOTIDE SEQUENCE [LARGE SCALE GENOMIC DNA]</scope>
    <source>
        <strain evidence="6">WD6-1</strain>
    </source>
</reference>
<dbReference type="Proteomes" id="UP000245168">
    <property type="component" value="Unassembled WGS sequence"/>
</dbReference>
<evidence type="ECO:0000256" key="2">
    <source>
        <dbReference type="HAMAP-Rule" id="MF_00274"/>
    </source>
</evidence>
<dbReference type="HAMAP" id="MF_00274">
    <property type="entry name" value="DNA_YbaB_EbfC"/>
    <property type="match status" value="1"/>
</dbReference>
<feature type="region of interest" description="Disordered" evidence="4">
    <location>
        <begin position="81"/>
        <end position="112"/>
    </location>
</feature>
<sequence>MKDLGGLMKQAQEMQKKISEAQERLDDIEVTGEAGAGLVKIVMTAKGEAKDITIDKSAIDPEEPEILEDLVKAALNDAKRKSEDAQKKVMSEATGGMGLPPGIDFPFGKMGN</sequence>
<dbReference type="SUPFAM" id="SSF82607">
    <property type="entry name" value="YbaB-like"/>
    <property type="match status" value="1"/>
</dbReference>
<comment type="subunit">
    <text evidence="2">Homodimer.</text>
</comment>
<evidence type="ECO:0000313" key="5">
    <source>
        <dbReference type="EMBL" id="PWE18778.1"/>
    </source>
</evidence>
<keyword evidence="6" id="KW-1185">Reference proteome</keyword>
<dbReference type="OrthoDB" id="9803080at2"/>
<dbReference type="AlphaFoldDB" id="A0A2U2BXM9"/>
<dbReference type="PANTHER" id="PTHR33449:SF1">
    <property type="entry name" value="NUCLEOID-ASSOCIATED PROTEIN YBAB"/>
    <property type="match status" value="1"/>
</dbReference>
<dbReference type="InterPro" id="IPR004401">
    <property type="entry name" value="YbaB/EbfC"/>
</dbReference>
<comment type="similarity">
    <text evidence="2">Belongs to the YbaB/EbfC family.</text>
</comment>
<evidence type="ECO:0000256" key="3">
    <source>
        <dbReference type="SAM" id="Coils"/>
    </source>
</evidence>
<dbReference type="GO" id="GO:0003677">
    <property type="term" value="F:DNA binding"/>
    <property type="evidence" value="ECO:0007669"/>
    <property type="project" value="UniProtKB-UniRule"/>
</dbReference>
<comment type="subcellular location">
    <subcellularLocation>
        <location evidence="2">Cytoplasm</location>
        <location evidence="2">Nucleoid</location>
    </subcellularLocation>
</comment>
<dbReference type="Gene3D" id="3.30.1310.10">
    <property type="entry name" value="Nucleoid-associated protein YbaB-like domain"/>
    <property type="match status" value="1"/>
</dbReference>
<organism evidence="5 6">
    <name type="scientific">Marinicauda salina</name>
    <dbReference type="NCBI Taxonomy" id="2135793"/>
    <lineage>
        <taxon>Bacteria</taxon>
        <taxon>Pseudomonadati</taxon>
        <taxon>Pseudomonadota</taxon>
        <taxon>Alphaproteobacteria</taxon>
        <taxon>Maricaulales</taxon>
        <taxon>Maricaulaceae</taxon>
        <taxon>Marinicauda</taxon>
    </lineage>
</organism>
<feature type="compositionally biased region" description="Basic and acidic residues" evidence="4">
    <location>
        <begin position="81"/>
        <end position="90"/>
    </location>
</feature>
<dbReference type="GO" id="GO:0005829">
    <property type="term" value="C:cytosol"/>
    <property type="evidence" value="ECO:0007669"/>
    <property type="project" value="TreeGrafter"/>
</dbReference>
<name>A0A2U2BXM9_9PROT</name>
<accession>A0A2U2BXM9</accession>
<dbReference type="RefSeq" id="WP_109252052.1">
    <property type="nucleotide sequence ID" value="NZ_QEXV01000001.1"/>
</dbReference>
<comment type="caution">
    <text evidence="5">The sequence shown here is derived from an EMBL/GenBank/DDBJ whole genome shotgun (WGS) entry which is preliminary data.</text>
</comment>
<comment type="function">
    <text evidence="2">Binds to DNA and alters its conformation. May be involved in regulation of gene expression, nucleoid organization and DNA protection.</text>
</comment>